<dbReference type="Proteomes" id="UP000221653">
    <property type="component" value="Unassembled WGS sequence"/>
</dbReference>
<feature type="domain" description="FAD-binding FR-type" evidence="1">
    <location>
        <begin position="4"/>
        <end position="132"/>
    </location>
</feature>
<protein>
    <submittedName>
        <fullName evidence="2">NADPH-dependent ferric siderophore reductase</fullName>
    </submittedName>
</protein>
<keyword evidence="3" id="KW-1185">Reference proteome</keyword>
<dbReference type="InterPro" id="IPR017938">
    <property type="entry name" value="Riboflavin_synthase-like_b-brl"/>
</dbReference>
<dbReference type="Gene3D" id="3.40.50.80">
    <property type="entry name" value="Nucleotide-binding domain of ferredoxin-NADP reductase (FNR) module"/>
    <property type="match status" value="1"/>
</dbReference>
<dbReference type="InterPro" id="IPR039261">
    <property type="entry name" value="FNR_nucleotide-bd"/>
</dbReference>
<dbReference type="CDD" id="cd06193">
    <property type="entry name" value="siderophore_interacting"/>
    <property type="match status" value="1"/>
</dbReference>
<dbReference type="RefSeq" id="WP_098389057.1">
    <property type="nucleotide sequence ID" value="NZ_LS483464.1"/>
</dbReference>
<reference evidence="2 3" key="1">
    <citation type="submission" date="2017-10" db="EMBL/GenBank/DDBJ databases">
        <title>Sequencing the genomes of 1000 actinobacteria strains.</title>
        <authorList>
            <person name="Klenk H.-P."/>
        </authorList>
    </citation>
    <scope>NUCLEOTIDE SEQUENCE [LARGE SCALE GENOMIC DNA]</scope>
    <source>
        <strain evidence="2 3">DSM 20688</strain>
    </source>
</reference>
<dbReference type="InterPro" id="IPR017927">
    <property type="entry name" value="FAD-bd_FR_type"/>
</dbReference>
<comment type="caution">
    <text evidence="2">The sequence shown here is derived from an EMBL/GenBank/DDBJ whole genome shotgun (WGS) entry which is preliminary data.</text>
</comment>
<dbReference type="STRING" id="1724.GCA_001044175_01370"/>
<proteinExistence type="predicted"/>
<gene>
    <name evidence="2" type="ORF">ATK06_1358</name>
</gene>
<dbReference type="SUPFAM" id="SSF63380">
    <property type="entry name" value="Riboflavin synthase domain-like"/>
    <property type="match status" value="1"/>
</dbReference>
<organism evidence="2 3">
    <name type="scientific">Corynebacterium renale</name>
    <dbReference type="NCBI Taxonomy" id="1724"/>
    <lineage>
        <taxon>Bacteria</taxon>
        <taxon>Bacillati</taxon>
        <taxon>Actinomycetota</taxon>
        <taxon>Actinomycetes</taxon>
        <taxon>Mycobacteriales</taxon>
        <taxon>Corynebacteriaceae</taxon>
        <taxon>Corynebacterium</taxon>
    </lineage>
</organism>
<dbReference type="PANTHER" id="PTHR30157">
    <property type="entry name" value="FERRIC REDUCTASE, NADPH-DEPENDENT"/>
    <property type="match status" value="1"/>
</dbReference>
<sequence length="263" mass="29496">MSPHALHPITLVSNVQLQPRLHRLTFTSEHFADYPLTGPDEFFGLVMPKKGTEFQPFEVDGINIRAAVAAMPEQTRPDLRWYTIRRFDHGARRMDVDVVTHGDSGPGSRWIRQAKPGDVAGMFTCNALWVPPTDSQLLVADASALPALRHILEYQEANAPHALEETLVTAVVTAHEEVEHGLVDRWADKVAGFNVVETSKTLEAAAVADFLRQQYSHQIPRSVWVSGEGDLTKSVRRVAVKEWGLDPKDVIWVPFWFHGRARP</sequence>
<evidence type="ECO:0000313" key="2">
    <source>
        <dbReference type="EMBL" id="PFG28255.1"/>
    </source>
</evidence>
<dbReference type="PANTHER" id="PTHR30157:SF0">
    <property type="entry name" value="NADPH-DEPENDENT FERRIC-CHELATE REDUCTASE"/>
    <property type="match status" value="1"/>
</dbReference>
<dbReference type="Pfam" id="PF08021">
    <property type="entry name" value="FAD_binding_9"/>
    <property type="match status" value="1"/>
</dbReference>
<dbReference type="InterPro" id="IPR007037">
    <property type="entry name" value="SIP_rossman_dom"/>
</dbReference>
<dbReference type="InterPro" id="IPR013113">
    <property type="entry name" value="SIP_FAD-bd"/>
</dbReference>
<dbReference type="Gene3D" id="2.40.30.10">
    <property type="entry name" value="Translation factors"/>
    <property type="match status" value="1"/>
</dbReference>
<dbReference type="EMBL" id="PDJF01000001">
    <property type="protein sequence ID" value="PFG28255.1"/>
    <property type="molecule type" value="Genomic_DNA"/>
</dbReference>
<dbReference type="AlphaFoldDB" id="A0A2A9DQ05"/>
<dbReference type="PROSITE" id="PS51384">
    <property type="entry name" value="FAD_FR"/>
    <property type="match status" value="1"/>
</dbReference>
<name>A0A2A9DQ05_9CORY</name>
<evidence type="ECO:0000313" key="3">
    <source>
        <dbReference type="Proteomes" id="UP000221653"/>
    </source>
</evidence>
<accession>A0A2A9DQ05</accession>
<dbReference type="OrthoDB" id="3291337at2"/>
<dbReference type="GO" id="GO:0016491">
    <property type="term" value="F:oxidoreductase activity"/>
    <property type="evidence" value="ECO:0007669"/>
    <property type="project" value="InterPro"/>
</dbReference>
<dbReference type="InterPro" id="IPR039374">
    <property type="entry name" value="SIP_fam"/>
</dbReference>
<evidence type="ECO:0000259" key="1">
    <source>
        <dbReference type="PROSITE" id="PS51384"/>
    </source>
</evidence>
<dbReference type="Pfam" id="PF04954">
    <property type="entry name" value="SIP"/>
    <property type="match status" value="1"/>
</dbReference>